<keyword evidence="2" id="KW-1003">Cell membrane</keyword>
<evidence type="ECO:0000256" key="6">
    <source>
        <dbReference type="SAM" id="Phobius"/>
    </source>
</evidence>
<feature type="transmembrane region" description="Helical" evidence="6">
    <location>
        <begin position="308"/>
        <end position="329"/>
    </location>
</feature>
<dbReference type="Proteomes" id="UP000541425">
    <property type="component" value="Unassembled WGS sequence"/>
</dbReference>
<evidence type="ECO:0000259" key="7">
    <source>
        <dbReference type="Pfam" id="PF12698"/>
    </source>
</evidence>
<dbReference type="PANTHER" id="PTHR30294:SF46">
    <property type="entry name" value="ABC TRANSPORTER PERMEASE"/>
    <property type="match status" value="1"/>
</dbReference>
<feature type="transmembrane region" description="Helical" evidence="6">
    <location>
        <begin position="237"/>
        <end position="259"/>
    </location>
</feature>
<evidence type="ECO:0000256" key="5">
    <source>
        <dbReference type="ARBA" id="ARBA00023136"/>
    </source>
</evidence>
<reference evidence="8 9" key="1">
    <citation type="submission" date="2020-08" db="EMBL/GenBank/DDBJ databases">
        <title>Genomic Encyclopedia of Type Strains, Phase IV (KMG-IV): sequencing the most valuable type-strain genomes for metagenomic binning, comparative biology and taxonomic classification.</title>
        <authorList>
            <person name="Goeker M."/>
        </authorList>
    </citation>
    <scope>NUCLEOTIDE SEQUENCE [LARGE SCALE GENOMIC DNA]</scope>
    <source>
        <strain evidence="8 9">DSM 22548</strain>
    </source>
</reference>
<evidence type="ECO:0000313" key="8">
    <source>
        <dbReference type="EMBL" id="MBB3701963.1"/>
    </source>
</evidence>
<comment type="subcellular location">
    <subcellularLocation>
        <location evidence="1">Cell membrane</location>
        <topology evidence="1">Multi-pass membrane protein</topology>
    </subcellularLocation>
</comment>
<proteinExistence type="predicted"/>
<name>A0A7W5XX53_9BACT</name>
<evidence type="ECO:0000313" key="9">
    <source>
        <dbReference type="Proteomes" id="UP000541425"/>
    </source>
</evidence>
<dbReference type="GO" id="GO:0140359">
    <property type="term" value="F:ABC-type transporter activity"/>
    <property type="evidence" value="ECO:0007669"/>
    <property type="project" value="InterPro"/>
</dbReference>
<dbReference type="PANTHER" id="PTHR30294">
    <property type="entry name" value="MEMBRANE COMPONENT OF ABC TRANSPORTER YHHJ-RELATED"/>
    <property type="match status" value="1"/>
</dbReference>
<evidence type="ECO:0000256" key="2">
    <source>
        <dbReference type="ARBA" id="ARBA00022475"/>
    </source>
</evidence>
<feature type="transmembrane region" description="Helical" evidence="6">
    <location>
        <begin position="191"/>
        <end position="216"/>
    </location>
</feature>
<sequence>MSILKNGRQALDDWNYIFKAELKKVFQDKGVLIFFILVPLAYPLLYAFIYNNEVIREVPTAVVDYDNTALSRQYIRNVDATPDVHIVAHCTSMAEAEQLIKNREVYGIVRIPSDFTRNINTMQQAHVGVYADMSGLLYYKALLLANTNVSLAMNADIKVQRKPSTTVEQDKVTQMPIRYEQVDLYNPQTGFAAFLIPAVLILVLQQTLVLGVGLSAGTDNESNRYRELQPINSHFNGMLRIVFGKGFAYLLVYLWNIAFVLEVVPRIFCLPQIGNPLDLWLIAIPFLLAIIFMAMTVTFLIRQRETGFMLIVFASVPLLFLSGVSWPGVSIPTFWKYVSYLFPSTFGVNAYIKINSLGAEMGDVKPEWHALWIQTFFYFTTTCIIYTLNIRRSRRRFIEMYRERKERKRK</sequence>
<dbReference type="AlphaFoldDB" id="A0A7W5XX53"/>
<feature type="transmembrane region" description="Helical" evidence="6">
    <location>
        <begin position="31"/>
        <end position="49"/>
    </location>
</feature>
<dbReference type="InterPro" id="IPR013525">
    <property type="entry name" value="ABC2_TM"/>
</dbReference>
<feature type="transmembrane region" description="Helical" evidence="6">
    <location>
        <begin position="279"/>
        <end position="301"/>
    </location>
</feature>
<dbReference type="Pfam" id="PF12698">
    <property type="entry name" value="ABC2_membrane_3"/>
    <property type="match status" value="1"/>
</dbReference>
<keyword evidence="5 6" id="KW-0472">Membrane</keyword>
<comment type="caution">
    <text evidence="8">The sequence shown here is derived from an EMBL/GenBank/DDBJ whole genome shotgun (WGS) entry which is preliminary data.</text>
</comment>
<dbReference type="GO" id="GO:0005886">
    <property type="term" value="C:plasma membrane"/>
    <property type="evidence" value="ECO:0007669"/>
    <property type="project" value="UniProtKB-SubCell"/>
</dbReference>
<keyword evidence="4 6" id="KW-1133">Transmembrane helix</keyword>
<feature type="transmembrane region" description="Helical" evidence="6">
    <location>
        <begin position="371"/>
        <end position="390"/>
    </location>
</feature>
<accession>A0A7W5XX53</accession>
<organism evidence="8 9">
    <name type="scientific">Alloprevotella rava</name>
    <dbReference type="NCBI Taxonomy" id="671218"/>
    <lineage>
        <taxon>Bacteria</taxon>
        <taxon>Pseudomonadati</taxon>
        <taxon>Bacteroidota</taxon>
        <taxon>Bacteroidia</taxon>
        <taxon>Bacteroidales</taxon>
        <taxon>Prevotellaceae</taxon>
        <taxon>Alloprevotella</taxon>
    </lineage>
</organism>
<feature type="domain" description="ABC-2 type transporter transmembrane" evidence="7">
    <location>
        <begin position="29"/>
        <end position="382"/>
    </location>
</feature>
<gene>
    <name evidence="8" type="ORF">FHS60_000405</name>
</gene>
<evidence type="ECO:0000256" key="3">
    <source>
        <dbReference type="ARBA" id="ARBA00022692"/>
    </source>
</evidence>
<dbReference type="InterPro" id="IPR051449">
    <property type="entry name" value="ABC-2_transporter_component"/>
</dbReference>
<dbReference type="Gene3D" id="3.40.1710.10">
    <property type="entry name" value="abc type-2 transporter like domain"/>
    <property type="match status" value="1"/>
</dbReference>
<dbReference type="RefSeq" id="WP_183694241.1">
    <property type="nucleotide sequence ID" value="NZ_JACICA010000001.1"/>
</dbReference>
<protein>
    <submittedName>
        <fullName evidence="8">ABC-2 type transport system permease protein</fullName>
    </submittedName>
</protein>
<dbReference type="EMBL" id="JACICA010000001">
    <property type="protein sequence ID" value="MBB3701963.1"/>
    <property type="molecule type" value="Genomic_DNA"/>
</dbReference>
<evidence type="ECO:0000256" key="4">
    <source>
        <dbReference type="ARBA" id="ARBA00022989"/>
    </source>
</evidence>
<evidence type="ECO:0000256" key="1">
    <source>
        <dbReference type="ARBA" id="ARBA00004651"/>
    </source>
</evidence>
<keyword evidence="3 6" id="KW-0812">Transmembrane</keyword>